<dbReference type="AlphaFoldDB" id="A0A0B7AQ92"/>
<proteinExistence type="predicted"/>
<organism evidence="1">
    <name type="scientific">Arion vulgaris</name>
    <dbReference type="NCBI Taxonomy" id="1028688"/>
    <lineage>
        <taxon>Eukaryota</taxon>
        <taxon>Metazoa</taxon>
        <taxon>Spiralia</taxon>
        <taxon>Lophotrochozoa</taxon>
        <taxon>Mollusca</taxon>
        <taxon>Gastropoda</taxon>
        <taxon>Heterobranchia</taxon>
        <taxon>Euthyneura</taxon>
        <taxon>Panpulmonata</taxon>
        <taxon>Eupulmonata</taxon>
        <taxon>Stylommatophora</taxon>
        <taxon>Helicina</taxon>
        <taxon>Arionoidea</taxon>
        <taxon>Arionidae</taxon>
        <taxon>Arion</taxon>
    </lineage>
</organism>
<accession>A0A0B7AQ92</accession>
<reference evidence="1" key="1">
    <citation type="submission" date="2014-12" db="EMBL/GenBank/DDBJ databases">
        <title>Insight into the proteome of Arion vulgaris.</title>
        <authorList>
            <person name="Aradska J."/>
            <person name="Bulat T."/>
            <person name="Smidak R."/>
            <person name="Sarate P."/>
            <person name="Gangsoo J."/>
            <person name="Sialana F."/>
            <person name="Bilban M."/>
            <person name="Lubec G."/>
        </authorList>
    </citation>
    <scope>NUCLEOTIDE SEQUENCE</scope>
    <source>
        <tissue evidence="1">Skin</tissue>
    </source>
</reference>
<gene>
    <name evidence="1" type="primary">ORF129519</name>
</gene>
<sequence>PREATDVYMSSIFSKNYLSLHYPKLVAYFESYYIIIINNNNNKNNKDSNNNKDSINNNIVYWCIN</sequence>
<protein>
    <submittedName>
        <fullName evidence="1">Uncharacterized protein</fullName>
    </submittedName>
</protein>
<feature type="non-terminal residue" evidence="1">
    <location>
        <position position="1"/>
    </location>
</feature>
<dbReference type="EMBL" id="HACG01035215">
    <property type="protein sequence ID" value="CEK82080.1"/>
    <property type="molecule type" value="Transcribed_RNA"/>
</dbReference>
<name>A0A0B7AQ92_9EUPU</name>
<evidence type="ECO:0000313" key="1">
    <source>
        <dbReference type="EMBL" id="CEK82080.1"/>
    </source>
</evidence>